<evidence type="ECO:0000313" key="3">
    <source>
        <dbReference type="Proteomes" id="UP000388235"/>
    </source>
</evidence>
<gene>
    <name evidence="2" type="ORF">GH975_06245</name>
</gene>
<organism evidence="2 3">
    <name type="scientific">Litorivicinus lipolyticus</name>
    <dbReference type="NCBI Taxonomy" id="418701"/>
    <lineage>
        <taxon>Bacteria</taxon>
        <taxon>Pseudomonadati</taxon>
        <taxon>Pseudomonadota</taxon>
        <taxon>Gammaproteobacteria</taxon>
        <taxon>Oceanospirillales</taxon>
        <taxon>Litorivicinaceae</taxon>
        <taxon>Litorivicinus</taxon>
    </lineage>
</organism>
<keyword evidence="1" id="KW-0732">Signal</keyword>
<accession>A0A5Q2QDU4</accession>
<dbReference type="AlphaFoldDB" id="A0A5Q2QDU4"/>
<dbReference type="EMBL" id="CP045871">
    <property type="protein sequence ID" value="QGG80196.1"/>
    <property type="molecule type" value="Genomic_DNA"/>
</dbReference>
<evidence type="ECO:0000313" key="2">
    <source>
        <dbReference type="EMBL" id="QGG80196.1"/>
    </source>
</evidence>
<keyword evidence="3" id="KW-1185">Reference proteome</keyword>
<protein>
    <submittedName>
        <fullName evidence="2">Uncharacterized protein</fullName>
    </submittedName>
</protein>
<dbReference type="Proteomes" id="UP000388235">
    <property type="component" value="Chromosome"/>
</dbReference>
<sequence>MKRRQILRFPAGLAMIPLGSLIAPFSHANLGSRPVVWGGSGFNVPSNEIDLRLQRVNRSLESDGQKGWRLWTDALFTNLEAGFNGLITNGPGMKIAYESDPGLIFSLGFDYENFLRIDVLPGELPGEDSDGNRDISFYYLFSSIRVYSLVLPRQRKGQINLVYSQPVKAFNRGMLRTSRDSENRFVLETLMGSEGFSTLSKFQKLVSGMAVDESFFEPRHLRVRSATVAPRALDTLFSLKLDEAFDSNFFASMIGVSANNSFDASVLPFVMTDYLSSTLRSRFDKEPEIGAIFNDMDDDVASFYVDFSINKVMRRVSSENASKQQIARGLSMDISFIDAIDGFVVFKTTLVRVEKREQVKGAREESWYRSNDSLYFYYVVEKMIGDFFEGVKNLDQNLLSNAGVRPQDATRSDLETLQSVLHSCRYGA</sequence>
<proteinExistence type="predicted"/>
<reference evidence="2 3" key="1">
    <citation type="submission" date="2019-11" db="EMBL/GenBank/DDBJ databases">
        <authorList>
            <person name="Khan S.A."/>
            <person name="Jeon C.O."/>
            <person name="Chun B.H."/>
        </authorList>
    </citation>
    <scope>NUCLEOTIDE SEQUENCE [LARGE SCALE GENOMIC DNA]</scope>
    <source>
        <strain evidence="2 3">IMCC 1097</strain>
    </source>
</reference>
<feature type="signal peptide" evidence="1">
    <location>
        <begin position="1"/>
        <end position="28"/>
    </location>
</feature>
<evidence type="ECO:0000256" key="1">
    <source>
        <dbReference type="SAM" id="SignalP"/>
    </source>
</evidence>
<name>A0A5Q2QDU4_9GAMM</name>
<dbReference type="KEGG" id="llp:GH975_06245"/>
<feature type="chain" id="PRO_5024405123" evidence="1">
    <location>
        <begin position="29"/>
        <end position="428"/>
    </location>
</feature>